<dbReference type="SMART" id="SM01117">
    <property type="entry name" value="Cyt-b5"/>
    <property type="match status" value="1"/>
</dbReference>
<dbReference type="OMA" id="FRRYHRD"/>
<dbReference type="GO" id="GO:0046872">
    <property type="term" value="F:metal ion binding"/>
    <property type="evidence" value="ECO:0007669"/>
    <property type="project" value="UniProtKB-UniRule"/>
</dbReference>
<reference evidence="7 9" key="1">
    <citation type="journal article" date="2012" name="Nature">
        <title>Algal genomes reveal evolutionary mosaicism and the fate of nucleomorphs.</title>
        <authorList>
            <consortium name="DOE Joint Genome Institute"/>
            <person name="Curtis B.A."/>
            <person name="Tanifuji G."/>
            <person name="Burki F."/>
            <person name="Gruber A."/>
            <person name="Irimia M."/>
            <person name="Maruyama S."/>
            <person name="Arias M.C."/>
            <person name="Ball S.G."/>
            <person name="Gile G.H."/>
            <person name="Hirakawa Y."/>
            <person name="Hopkins J.F."/>
            <person name="Kuo A."/>
            <person name="Rensing S.A."/>
            <person name="Schmutz J."/>
            <person name="Symeonidi A."/>
            <person name="Elias M."/>
            <person name="Eveleigh R.J."/>
            <person name="Herman E.K."/>
            <person name="Klute M.J."/>
            <person name="Nakayama T."/>
            <person name="Obornik M."/>
            <person name="Reyes-Prieto A."/>
            <person name="Armbrust E.V."/>
            <person name="Aves S.J."/>
            <person name="Beiko R.G."/>
            <person name="Coutinho P."/>
            <person name="Dacks J.B."/>
            <person name="Durnford D.G."/>
            <person name="Fast N.M."/>
            <person name="Green B.R."/>
            <person name="Grisdale C.J."/>
            <person name="Hempel F."/>
            <person name="Henrissat B."/>
            <person name="Hoppner M.P."/>
            <person name="Ishida K."/>
            <person name="Kim E."/>
            <person name="Koreny L."/>
            <person name="Kroth P.G."/>
            <person name="Liu Y."/>
            <person name="Malik S.B."/>
            <person name="Maier U.G."/>
            <person name="McRose D."/>
            <person name="Mock T."/>
            <person name="Neilson J.A."/>
            <person name="Onodera N.T."/>
            <person name="Poole A.M."/>
            <person name="Pritham E.J."/>
            <person name="Richards T.A."/>
            <person name="Rocap G."/>
            <person name="Roy S.W."/>
            <person name="Sarai C."/>
            <person name="Schaack S."/>
            <person name="Shirato S."/>
            <person name="Slamovits C.H."/>
            <person name="Spencer D.F."/>
            <person name="Suzuki S."/>
            <person name="Worden A.Z."/>
            <person name="Zauner S."/>
            <person name="Barry K."/>
            <person name="Bell C."/>
            <person name="Bharti A.K."/>
            <person name="Crow J.A."/>
            <person name="Grimwood J."/>
            <person name="Kramer R."/>
            <person name="Lindquist E."/>
            <person name="Lucas S."/>
            <person name="Salamov A."/>
            <person name="McFadden G.I."/>
            <person name="Lane C.E."/>
            <person name="Keeling P.J."/>
            <person name="Gray M.W."/>
            <person name="Grigoriev I.V."/>
            <person name="Archibald J.M."/>
        </authorList>
    </citation>
    <scope>NUCLEOTIDE SEQUENCE</scope>
    <source>
        <strain evidence="7 9">CCMP2712</strain>
    </source>
</reference>
<dbReference type="InterPro" id="IPR001199">
    <property type="entry name" value="Cyt_B5-like_heme/steroid-bd"/>
</dbReference>
<keyword evidence="1 5" id="KW-0349">Heme</keyword>
<keyword evidence="3 5" id="KW-0408">Iron</keyword>
<dbReference type="STRING" id="905079.L1ISA3"/>
<evidence type="ECO:0000313" key="9">
    <source>
        <dbReference type="Proteomes" id="UP000011087"/>
    </source>
</evidence>
<dbReference type="InterPro" id="IPR050668">
    <property type="entry name" value="Cytochrome_b5"/>
</dbReference>
<dbReference type="GeneID" id="17295846"/>
<dbReference type="OrthoDB" id="260519at2759"/>
<protein>
    <recommendedName>
        <fullName evidence="6">Cytochrome b5 heme-binding domain-containing protein</fullName>
    </recommendedName>
</protein>
<dbReference type="PaxDb" id="55529-EKX39151"/>
<feature type="non-terminal residue" evidence="7">
    <location>
        <position position="77"/>
    </location>
</feature>
<dbReference type="EnsemblProtists" id="EKX39151">
    <property type="protein sequence ID" value="EKX39151"/>
    <property type="gene ID" value="GUITHDRAFT_76648"/>
</dbReference>
<dbReference type="PROSITE" id="PS00191">
    <property type="entry name" value="CYTOCHROME_B5_1"/>
    <property type="match status" value="1"/>
</dbReference>
<evidence type="ECO:0000313" key="7">
    <source>
        <dbReference type="EMBL" id="EKX39151.1"/>
    </source>
</evidence>
<evidence type="ECO:0000256" key="3">
    <source>
        <dbReference type="ARBA" id="ARBA00023004"/>
    </source>
</evidence>
<dbReference type="GO" id="GO:0016020">
    <property type="term" value="C:membrane"/>
    <property type="evidence" value="ECO:0007669"/>
    <property type="project" value="TreeGrafter"/>
</dbReference>
<sequence>MSGVHLSAEVLQRISDKRKEKGNPTLTIEQVSRHNSKHDCLIVVNEMVFDVSSFLHKHPGGMSIILNQGGKDVSHIF</sequence>
<comment type="similarity">
    <text evidence="4 5">Belongs to the cytochrome b5 family.</text>
</comment>
<keyword evidence="9" id="KW-1185">Reference proteome</keyword>
<evidence type="ECO:0000256" key="1">
    <source>
        <dbReference type="ARBA" id="ARBA00022617"/>
    </source>
</evidence>
<dbReference type="Proteomes" id="UP000011087">
    <property type="component" value="Unassembled WGS sequence"/>
</dbReference>
<dbReference type="EMBL" id="JH993042">
    <property type="protein sequence ID" value="EKX39151.1"/>
    <property type="molecule type" value="Genomic_DNA"/>
</dbReference>
<dbReference type="PROSITE" id="PS50255">
    <property type="entry name" value="CYTOCHROME_B5_2"/>
    <property type="match status" value="1"/>
</dbReference>
<evidence type="ECO:0000256" key="4">
    <source>
        <dbReference type="ARBA" id="ARBA00038168"/>
    </source>
</evidence>
<dbReference type="PANTHER" id="PTHR19359">
    <property type="entry name" value="CYTOCHROME B5"/>
    <property type="match status" value="1"/>
</dbReference>
<dbReference type="Gene3D" id="3.10.120.10">
    <property type="entry name" value="Cytochrome b5-like heme/steroid binding domain"/>
    <property type="match status" value="1"/>
</dbReference>
<evidence type="ECO:0000259" key="6">
    <source>
        <dbReference type="PROSITE" id="PS50255"/>
    </source>
</evidence>
<proteinExistence type="inferred from homology"/>
<accession>L1ISA3</accession>
<dbReference type="HOGENOM" id="CLU_2645607_0_0_1"/>
<dbReference type="Pfam" id="PF00173">
    <property type="entry name" value="Cyt-b5"/>
    <property type="match status" value="1"/>
</dbReference>
<dbReference type="InterPro" id="IPR036400">
    <property type="entry name" value="Cyt_B5-like_heme/steroid_sf"/>
</dbReference>
<evidence type="ECO:0000256" key="5">
    <source>
        <dbReference type="RuleBase" id="RU362121"/>
    </source>
</evidence>
<dbReference type="KEGG" id="gtt:GUITHDRAFT_76648"/>
<evidence type="ECO:0000313" key="8">
    <source>
        <dbReference type="EnsemblProtists" id="EKX39151"/>
    </source>
</evidence>
<reference evidence="8" key="3">
    <citation type="submission" date="2016-03" db="UniProtKB">
        <authorList>
            <consortium name="EnsemblProtists"/>
        </authorList>
    </citation>
    <scope>IDENTIFICATION</scope>
</reference>
<dbReference type="AlphaFoldDB" id="L1ISA3"/>
<reference evidence="9" key="2">
    <citation type="submission" date="2012-11" db="EMBL/GenBank/DDBJ databases">
        <authorList>
            <person name="Kuo A."/>
            <person name="Curtis B.A."/>
            <person name="Tanifuji G."/>
            <person name="Burki F."/>
            <person name="Gruber A."/>
            <person name="Irimia M."/>
            <person name="Maruyama S."/>
            <person name="Arias M.C."/>
            <person name="Ball S.G."/>
            <person name="Gile G.H."/>
            <person name="Hirakawa Y."/>
            <person name="Hopkins J.F."/>
            <person name="Rensing S.A."/>
            <person name="Schmutz J."/>
            <person name="Symeonidi A."/>
            <person name="Elias M."/>
            <person name="Eveleigh R.J."/>
            <person name="Herman E.K."/>
            <person name="Klute M.J."/>
            <person name="Nakayama T."/>
            <person name="Obornik M."/>
            <person name="Reyes-Prieto A."/>
            <person name="Armbrust E.V."/>
            <person name="Aves S.J."/>
            <person name="Beiko R.G."/>
            <person name="Coutinho P."/>
            <person name="Dacks J.B."/>
            <person name="Durnford D.G."/>
            <person name="Fast N.M."/>
            <person name="Green B.R."/>
            <person name="Grisdale C."/>
            <person name="Hempe F."/>
            <person name="Henrissat B."/>
            <person name="Hoppner M.P."/>
            <person name="Ishida K.-I."/>
            <person name="Kim E."/>
            <person name="Koreny L."/>
            <person name="Kroth P.G."/>
            <person name="Liu Y."/>
            <person name="Malik S.-B."/>
            <person name="Maier U.G."/>
            <person name="McRose D."/>
            <person name="Mock T."/>
            <person name="Neilson J.A."/>
            <person name="Onodera N.T."/>
            <person name="Poole A.M."/>
            <person name="Pritham E.J."/>
            <person name="Richards T.A."/>
            <person name="Rocap G."/>
            <person name="Roy S.W."/>
            <person name="Sarai C."/>
            <person name="Schaack S."/>
            <person name="Shirato S."/>
            <person name="Slamovits C.H."/>
            <person name="Spencer D.F."/>
            <person name="Suzuki S."/>
            <person name="Worden A.Z."/>
            <person name="Zauner S."/>
            <person name="Barry K."/>
            <person name="Bell C."/>
            <person name="Bharti A.K."/>
            <person name="Crow J.A."/>
            <person name="Grimwood J."/>
            <person name="Kramer R."/>
            <person name="Lindquist E."/>
            <person name="Lucas S."/>
            <person name="Salamov A."/>
            <person name="McFadden G.I."/>
            <person name="Lane C.E."/>
            <person name="Keeling P.J."/>
            <person name="Gray M.W."/>
            <person name="Grigoriev I.V."/>
            <person name="Archibald J.M."/>
        </authorList>
    </citation>
    <scope>NUCLEOTIDE SEQUENCE</scope>
    <source>
        <strain evidence="9">CCMP2712</strain>
    </source>
</reference>
<keyword evidence="2 5" id="KW-0479">Metal-binding</keyword>
<name>L1ISA3_GUITC</name>
<dbReference type="InterPro" id="IPR018506">
    <property type="entry name" value="Cyt_B5_heme-BS"/>
</dbReference>
<dbReference type="SUPFAM" id="SSF55856">
    <property type="entry name" value="Cytochrome b5-like heme/steroid binding domain"/>
    <property type="match status" value="1"/>
</dbReference>
<organism evidence="7">
    <name type="scientific">Guillardia theta (strain CCMP2712)</name>
    <name type="common">Cryptophyte</name>
    <dbReference type="NCBI Taxonomy" id="905079"/>
    <lineage>
        <taxon>Eukaryota</taxon>
        <taxon>Cryptophyceae</taxon>
        <taxon>Pyrenomonadales</taxon>
        <taxon>Geminigeraceae</taxon>
        <taxon>Guillardia</taxon>
    </lineage>
</organism>
<feature type="domain" description="Cytochrome b5 heme-binding" evidence="6">
    <location>
        <begin position="23"/>
        <end position="77"/>
    </location>
</feature>
<dbReference type="eggNOG" id="KOG0536">
    <property type="taxonomic scope" value="Eukaryota"/>
</dbReference>
<evidence type="ECO:0000256" key="2">
    <source>
        <dbReference type="ARBA" id="ARBA00022723"/>
    </source>
</evidence>
<dbReference type="GO" id="GO:0020037">
    <property type="term" value="F:heme binding"/>
    <property type="evidence" value="ECO:0007669"/>
    <property type="project" value="UniProtKB-UniRule"/>
</dbReference>
<dbReference type="RefSeq" id="XP_005826131.1">
    <property type="nucleotide sequence ID" value="XM_005826074.1"/>
</dbReference>
<gene>
    <name evidence="7" type="ORF">GUITHDRAFT_76648</name>
</gene>